<keyword evidence="4" id="KW-1185">Reference proteome</keyword>
<sequence>MASSVYASSARDALPIPNTAGSVITKLEDIFESITDCLLEKNKELTICLKTRPPKVTQEDETGNRKRLMSGVRKITFPSRNPKEAWKFTALLRILELSHEALVTGVVTTKRDIYYRDPELFVKQAVVDRYVDDIAYTLGVERDALNVATFRTLATSQYWNESAAGKGIIMTASHRLSARFL</sequence>
<comment type="caution">
    <text evidence="3">The sequence shown here is derived from an EMBL/GenBank/DDBJ whole genome shotgun (WGS) entry which is preliminary data.</text>
</comment>
<dbReference type="GO" id="GO:0005524">
    <property type="term" value="F:ATP binding"/>
    <property type="evidence" value="ECO:0007669"/>
    <property type="project" value="InterPro"/>
</dbReference>
<gene>
    <name evidence="3" type="ORF">M7I_6270</name>
</gene>
<dbReference type="InterPro" id="IPR013049">
    <property type="entry name" value="Spo11/TopoVI_A_N"/>
</dbReference>
<dbReference type="GO" id="GO:0003677">
    <property type="term" value="F:DNA binding"/>
    <property type="evidence" value="ECO:0007669"/>
    <property type="project" value="UniProtKB-UniRule"/>
</dbReference>
<evidence type="ECO:0000256" key="1">
    <source>
        <dbReference type="PROSITE-ProRule" id="PRU01385"/>
    </source>
</evidence>
<keyword evidence="1" id="KW-0413">Isomerase</keyword>
<dbReference type="InterPro" id="IPR036078">
    <property type="entry name" value="Spo11/TopoVI_A_sf"/>
</dbReference>
<comment type="catalytic activity">
    <reaction evidence="1">
        <text>ATP-dependent breakage, passage and rejoining of double-stranded DNA.</text>
        <dbReference type="EC" id="5.6.2.2"/>
    </reaction>
</comment>
<dbReference type="GO" id="GO:0000706">
    <property type="term" value="P:meiotic DNA double-strand break processing"/>
    <property type="evidence" value="ECO:0007669"/>
    <property type="project" value="TreeGrafter"/>
</dbReference>
<dbReference type="GO" id="GO:0000228">
    <property type="term" value="C:nuclear chromosome"/>
    <property type="evidence" value="ECO:0007669"/>
    <property type="project" value="TreeGrafter"/>
</dbReference>
<proteinExistence type="inferred from homology"/>
<dbReference type="Pfam" id="PF04406">
    <property type="entry name" value="TP6A_N"/>
    <property type="match status" value="1"/>
</dbReference>
<dbReference type="Proteomes" id="UP000005446">
    <property type="component" value="Unassembled WGS sequence"/>
</dbReference>
<evidence type="ECO:0000313" key="3">
    <source>
        <dbReference type="EMBL" id="EHK97930.1"/>
    </source>
</evidence>
<keyword evidence="1" id="KW-0238">DNA-binding</keyword>
<dbReference type="PANTHER" id="PTHR10848">
    <property type="entry name" value="MEIOTIC RECOMBINATION PROTEIN SPO11"/>
    <property type="match status" value="1"/>
</dbReference>
<dbReference type="InParanoid" id="H0EU41"/>
<comment type="similarity">
    <text evidence="1">Belongs to the TOP6A family.</text>
</comment>
<dbReference type="Gene3D" id="1.10.10.10">
    <property type="entry name" value="Winged helix-like DNA-binding domain superfamily/Winged helix DNA-binding domain"/>
    <property type="match status" value="1"/>
</dbReference>
<evidence type="ECO:0000313" key="4">
    <source>
        <dbReference type="Proteomes" id="UP000005446"/>
    </source>
</evidence>
<evidence type="ECO:0000259" key="2">
    <source>
        <dbReference type="Pfam" id="PF04406"/>
    </source>
</evidence>
<protein>
    <submittedName>
        <fullName evidence="3">Putative Meiotic recombination protein rec12</fullName>
    </submittedName>
</protein>
<dbReference type="OrthoDB" id="5377392at2759"/>
<accession>H0EU41</accession>
<dbReference type="PROSITE" id="PS52041">
    <property type="entry name" value="TOPO_IIB"/>
    <property type="match status" value="1"/>
</dbReference>
<dbReference type="GO" id="GO:0003918">
    <property type="term" value="F:DNA topoisomerase type II (double strand cut, ATP-hydrolyzing) activity"/>
    <property type="evidence" value="ECO:0007669"/>
    <property type="project" value="UniProtKB-UniRule"/>
</dbReference>
<dbReference type="EMBL" id="AGUE01000168">
    <property type="protein sequence ID" value="EHK97930.1"/>
    <property type="molecule type" value="Genomic_DNA"/>
</dbReference>
<dbReference type="PANTHER" id="PTHR10848:SF0">
    <property type="entry name" value="MEIOTIC RECOMBINATION PROTEIN SPO11"/>
    <property type="match status" value="1"/>
</dbReference>
<dbReference type="GO" id="GO:0042138">
    <property type="term" value="P:meiotic DNA double-strand break formation"/>
    <property type="evidence" value="ECO:0007669"/>
    <property type="project" value="TreeGrafter"/>
</dbReference>
<dbReference type="GO" id="GO:0007131">
    <property type="term" value="P:reciprocal meiotic recombination"/>
    <property type="evidence" value="ECO:0007669"/>
    <property type="project" value="TreeGrafter"/>
</dbReference>
<keyword evidence="1" id="KW-0799">Topoisomerase</keyword>
<dbReference type="SUPFAM" id="SSF56726">
    <property type="entry name" value="DNA topoisomerase IV, alpha subunit"/>
    <property type="match status" value="1"/>
</dbReference>
<reference evidence="3 4" key="1">
    <citation type="journal article" date="2012" name="Eukaryot. Cell">
        <title>Genome sequence of the fungus Glarea lozoyensis: the first genome sequence of a species from the Helotiaceae family.</title>
        <authorList>
            <person name="Youssar L."/>
            <person name="Gruening B.A."/>
            <person name="Erxleben A."/>
            <person name="Guenther S."/>
            <person name="Huettel W."/>
        </authorList>
    </citation>
    <scope>NUCLEOTIDE SEQUENCE [LARGE SCALE GENOMIC DNA]</scope>
    <source>
        <strain evidence="4">ATCC 74030 / MF5533</strain>
    </source>
</reference>
<dbReference type="HOGENOM" id="CLU_1256871_0_0_1"/>
<dbReference type="InterPro" id="IPR036388">
    <property type="entry name" value="WH-like_DNA-bd_sf"/>
</dbReference>
<name>H0EU41_GLAL7</name>
<dbReference type="PRINTS" id="PR01550">
    <property type="entry name" value="TOP6AFAMILY"/>
</dbReference>
<dbReference type="InterPro" id="IPR002815">
    <property type="entry name" value="Spo11/TopoVI_A"/>
</dbReference>
<feature type="active site" description="O-(5'-phospho-DNA)-tyrosine intermediate" evidence="1">
    <location>
        <position position="115"/>
    </location>
</feature>
<organism evidence="3 4">
    <name type="scientific">Glarea lozoyensis (strain ATCC 74030 / MF5533)</name>
    <dbReference type="NCBI Taxonomy" id="1104152"/>
    <lineage>
        <taxon>Eukaryota</taxon>
        <taxon>Fungi</taxon>
        <taxon>Dikarya</taxon>
        <taxon>Ascomycota</taxon>
        <taxon>Pezizomycotina</taxon>
        <taxon>Leotiomycetes</taxon>
        <taxon>Helotiales</taxon>
        <taxon>Helotiaceae</taxon>
        <taxon>Glarea</taxon>
    </lineage>
</organism>
<dbReference type="AlphaFoldDB" id="H0EU41"/>
<feature type="domain" description="Spo11/DNA topoisomerase VI subunit A N-terminal" evidence="2">
    <location>
        <begin position="86"/>
        <end position="147"/>
    </location>
</feature>